<evidence type="ECO:0000313" key="11">
    <source>
        <dbReference type="EMBL" id="KAK7691300.1"/>
    </source>
</evidence>
<evidence type="ECO:0000256" key="1">
    <source>
        <dbReference type="ARBA" id="ARBA00004141"/>
    </source>
</evidence>
<dbReference type="AlphaFoldDB" id="A0AAW0GPZ2"/>
<feature type="transmembrane region" description="Helical" evidence="10">
    <location>
        <begin position="238"/>
        <end position="258"/>
    </location>
</feature>
<feature type="repeat" description="Solcar" evidence="8">
    <location>
        <begin position="5"/>
        <end position="93"/>
    </location>
</feature>
<accession>A0AAW0GPZ2</accession>
<reference evidence="11 12" key="1">
    <citation type="submission" date="2022-09" db="EMBL/GenBank/DDBJ databases">
        <authorList>
            <person name="Palmer J.M."/>
        </authorList>
    </citation>
    <scope>NUCLEOTIDE SEQUENCE [LARGE SCALE GENOMIC DNA]</scope>
    <source>
        <strain evidence="11 12">DSM 7382</strain>
    </source>
</reference>
<keyword evidence="7 8" id="KW-0472">Membrane</keyword>
<evidence type="ECO:0000256" key="9">
    <source>
        <dbReference type="RuleBase" id="RU000488"/>
    </source>
</evidence>
<dbReference type="Pfam" id="PF00153">
    <property type="entry name" value="Mito_carr"/>
    <property type="match status" value="3"/>
</dbReference>
<keyword evidence="6 10" id="KW-1133">Transmembrane helix</keyword>
<comment type="subcellular location">
    <subcellularLocation>
        <location evidence="1">Membrane</location>
        <topology evidence="1">Multi-pass membrane protein</topology>
    </subcellularLocation>
</comment>
<dbReference type="PANTHER" id="PTHR45939:SF2">
    <property type="entry name" value="CARRIER PROTEIN, PUTATIVE (AFU_ORTHOLOGUE AFUA_2G13870)-RELATED"/>
    <property type="match status" value="1"/>
</dbReference>
<dbReference type="EMBL" id="JASBNA010000005">
    <property type="protein sequence ID" value="KAK7691300.1"/>
    <property type="molecule type" value="Genomic_DNA"/>
</dbReference>
<comment type="caution">
    <text evidence="11">The sequence shown here is derived from an EMBL/GenBank/DDBJ whole genome shotgun (WGS) entry which is preliminary data.</text>
</comment>
<evidence type="ECO:0000256" key="5">
    <source>
        <dbReference type="ARBA" id="ARBA00022737"/>
    </source>
</evidence>
<feature type="transmembrane region" description="Helical" evidence="10">
    <location>
        <begin position="75"/>
        <end position="94"/>
    </location>
</feature>
<dbReference type="Proteomes" id="UP001385951">
    <property type="component" value="Unassembled WGS sequence"/>
</dbReference>
<name>A0AAW0GPZ2_9APHY</name>
<dbReference type="PROSITE" id="PS50920">
    <property type="entry name" value="SOLCAR"/>
    <property type="match status" value="2"/>
</dbReference>
<evidence type="ECO:0000256" key="10">
    <source>
        <dbReference type="SAM" id="Phobius"/>
    </source>
</evidence>
<evidence type="ECO:0000256" key="4">
    <source>
        <dbReference type="ARBA" id="ARBA00022692"/>
    </source>
</evidence>
<feature type="repeat" description="Solcar" evidence="8">
    <location>
        <begin position="116"/>
        <end position="218"/>
    </location>
</feature>
<dbReference type="InterPro" id="IPR023395">
    <property type="entry name" value="MCP_dom_sf"/>
</dbReference>
<evidence type="ECO:0000256" key="8">
    <source>
        <dbReference type="PROSITE-ProRule" id="PRU00282"/>
    </source>
</evidence>
<evidence type="ECO:0000256" key="2">
    <source>
        <dbReference type="ARBA" id="ARBA00006375"/>
    </source>
</evidence>
<sequence length="277" mass="30146">MTSTLPPLVQAFSGGIGSAAANTISYPLELIATRIRTTNSRRVKGLRGMLLTVQHILRTEGWNGLYDGLGSDTTANFLSSFFYFLFYTFIRALVTKRKARLSLLDGKKRNSGTILLSAPEEIGIGFLAGVASRSIISPLNVITIRLQTAGENDGNGDDADLYGEPSTEKHKEITFSSTVKQIYNEEGIVGFWKGFGTAIPLSLNPALTMFLFQVFRRVVNIRNEQATKLGSPSPTESFFGAAISNAIAGTALYPLLLAKTLLQMQRQEAKGSGERVR</sequence>
<keyword evidence="4 8" id="KW-0812">Transmembrane</keyword>
<keyword evidence="12" id="KW-1185">Reference proteome</keyword>
<protein>
    <recommendedName>
        <fullName evidence="13">Mitochondrial carrier</fullName>
    </recommendedName>
</protein>
<dbReference type="SUPFAM" id="SSF103506">
    <property type="entry name" value="Mitochondrial carrier"/>
    <property type="match status" value="1"/>
</dbReference>
<dbReference type="PANTHER" id="PTHR45939">
    <property type="entry name" value="PEROXISOMAL MEMBRANE PROTEIN PMP34-RELATED"/>
    <property type="match status" value="1"/>
</dbReference>
<dbReference type="Gene3D" id="1.50.40.10">
    <property type="entry name" value="Mitochondrial carrier domain"/>
    <property type="match status" value="1"/>
</dbReference>
<dbReference type="GO" id="GO:0015217">
    <property type="term" value="F:ADP transmembrane transporter activity"/>
    <property type="evidence" value="ECO:0007669"/>
    <property type="project" value="TreeGrafter"/>
</dbReference>
<evidence type="ECO:0000313" key="12">
    <source>
        <dbReference type="Proteomes" id="UP001385951"/>
    </source>
</evidence>
<keyword evidence="3 9" id="KW-0813">Transport</keyword>
<dbReference type="GO" id="GO:0016020">
    <property type="term" value="C:membrane"/>
    <property type="evidence" value="ECO:0007669"/>
    <property type="project" value="UniProtKB-SubCell"/>
</dbReference>
<evidence type="ECO:0008006" key="13">
    <source>
        <dbReference type="Google" id="ProtNLM"/>
    </source>
</evidence>
<dbReference type="InterPro" id="IPR018108">
    <property type="entry name" value="MCP_transmembrane"/>
</dbReference>
<evidence type="ECO:0000256" key="3">
    <source>
        <dbReference type="ARBA" id="ARBA00022448"/>
    </source>
</evidence>
<organism evidence="11 12">
    <name type="scientific">Cerrena zonata</name>
    <dbReference type="NCBI Taxonomy" id="2478898"/>
    <lineage>
        <taxon>Eukaryota</taxon>
        <taxon>Fungi</taxon>
        <taxon>Dikarya</taxon>
        <taxon>Basidiomycota</taxon>
        <taxon>Agaricomycotina</taxon>
        <taxon>Agaricomycetes</taxon>
        <taxon>Polyporales</taxon>
        <taxon>Cerrenaceae</taxon>
        <taxon>Cerrena</taxon>
    </lineage>
</organism>
<gene>
    <name evidence="11" type="ORF">QCA50_004694</name>
</gene>
<dbReference type="InterPro" id="IPR052217">
    <property type="entry name" value="Mito/Peroxisomal_Carrier"/>
</dbReference>
<evidence type="ECO:0000256" key="7">
    <source>
        <dbReference type="ARBA" id="ARBA00023136"/>
    </source>
</evidence>
<keyword evidence="5" id="KW-0677">Repeat</keyword>
<evidence type="ECO:0000256" key="6">
    <source>
        <dbReference type="ARBA" id="ARBA00022989"/>
    </source>
</evidence>
<comment type="similarity">
    <text evidence="2 9">Belongs to the mitochondrial carrier (TC 2.A.29) family.</text>
</comment>
<proteinExistence type="inferred from homology"/>